<dbReference type="PANTHER" id="PTHR42811">
    <property type="entry name" value="SERINE ACETYLTRANSFERASE"/>
    <property type="match status" value="1"/>
</dbReference>
<dbReference type="GO" id="GO:0009001">
    <property type="term" value="F:serine O-acetyltransferase activity"/>
    <property type="evidence" value="ECO:0007669"/>
    <property type="project" value="InterPro"/>
</dbReference>
<name>A0A931GYD8_9BACT</name>
<evidence type="ECO:0008006" key="3">
    <source>
        <dbReference type="Google" id="ProtNLM"/>
    </source>
</evidence>
<gene>
    <name evidence="1" type="ORF">I5907_04485</name>
</gene>
<dbReference type="Pfam" id="PF00132">
    <property type="entry name" value="Hexapep"/>
    <property type="match status" value="1"/>
</dbReference>
<accession>A0A931GYD8</accession>
<evidence type="ECO:0000313" key="1">
    <source>
        <dbReference type="EMBL" id="MBG9375477.1"/>
    </source>
</evidence>
<dbReference type="InterPro" id="IPR001451">
    <property type="entry name" value="Hexapep"/>
</dbReference>
<reference evidence="1" key="1">
    <citation type="submission" date="2020-11" db="EMBL/GenBank/DDBJ databases">
        <title>Bacterial whole genome sequence for Panacibacter sp. DH6.</title>
        <authorList>
            <person name="Le V."/>
            <person name="Ko S."/>
            <person name="Ahn C.-Y."/>
            <person name="Oh H.-M."/>
        </authorList>
    </citation>
    <scope>NUCLEOTIDE SEQUENCE</scope>
    <source>
        <strain evidence="1">DH6</strain>
    </source>
</reference>
<dbReference type="AlphaFoldDB" id="A0A931GYD8"/>
<organism evidence="1 2">
    <name type="scientific">Panacibacter microcysteis</name>
    <dbReference type="NCBI Taxonomy" id="2793269"/>
    <lineage>
        <taxon>Bacteria</taxon>
        <taxon>Pseudomonadati</taxon>
        <taxon>Bacteroidota</taxon>
        <taxon>Chitinophagia</taxon>
        <taxon>Chitinophagales</taxon>
        <taxon>Chitinophagaceae</taxon>
        <taxon>Panacibacter</taxon>
    </lineage>
</organism>
<dbReference type="EMBL" id="JADWYR010000001">
    <property type="protein sequence ID" value="MBG9375477.1"/>
    <property type="molecule type" value="Genomic_DNA"/>
</dbReference>
<dbReference type="SUPFAM" id="SSF51161">
    <property type="entry name" value="Trimeric LpxA-like enzymes"/>
    <property type="match status" value="1"/>
</dbReference>
<dbReference type="PIRSF" id="PIRSF000441">
    <property type="entry name" value="CysE"/>
    <property type="match status" value="1"/>
</dbReference>
<evidence type="ECO:0000313" key="2">
    <source>
        <dbReference type="Proteomes" id="UP000628448"/>
    </source>
</evidence>
<comment type="caution">
    <text evidence="1">The sequence shown here is derived from an EMBL/GenBank/DDBJ whole genome shotgun (WGS) entry which is preliminary data.</text>
</comment>
<dbReference type="GO" id="GO:0006535">
    <property type="term" value="P:cysteine biosynthetic process from serine"/>
    <property type="evidence" value="ECO:0007669"/>
    <property type="project" value="InterPro"/>
</dbReference>
<dbReference type="GO" id="GO:0005737">
    <property type="term" value="C:cytoplasm"/>
    <property type="evidence" value="ECO:0007669"/>
    <property type="project" value="InterPro"/>
</dbReference>
<protein>
    <recommendedName>
        <fullName evidence="3">Serine acetyltransferase</fullName>
    </recommendedName>
</protein>
<keyword evidence="2" id="KW-1185">Reference proteome</keyword>
<proteinExistence type="predicted"/>
<dbReference type="Proteomes" id="UP000628448">
    <property type="component" value="Unassembled WGS sequence"/>
</dbReference>
<dbReference type="InterPro" id="IPR005881">
    <property type="entry name" value="Ser_O-AcTrfase"/>
</dbReference>
<sequence>MIGAGLKIPHAFDNVVITHFAKIGKNVTIYHDVTIGIIDGEHYQFGDIEIGDDVFIGTGVKILGKCKIGDGSKIGANSLIVSQDVPPFSLVVAPRAVILPGKLSKNRGEQ</sequence>
<dbReference type="Gene3D" id="2.160.10.10">
    <property type="entry name" value="Hexapeptide repeat proteins"/>
    <property type="match status" value="1"/>
</dbReference>
<dbReference type="InterPro" id="IPR011004">
    <property type="entry name" value="Trimer_LpxA-like_sf"/>
</dbReference>